<dbReference type="InterPro" id="IPR001173">
    <property type="entry name" value="Glyco_trans_2-like"/>
</dbReference>
<dbReference type="GO" id="GO:0006493">
    <property type="term" value="P:protein O-linked glycosylation"/>
    <property type="evidence" value="ECO:0007669"/>
    <property type="project" value="TreeGrafter"/>
</dbReference>
<dbReference type="Gene3D" id="3.90.550.10">
    <property type="entry name" value="Spore Coat Polysaccharide Biosynthesis Protein SpsA, Chain A"/>
    <property type="match status" value="2"/>
</dbReference>
<dbReference type="EMBL" id="UYWY01022564">
    <property type="protein sequence ID" value="VDM46303.1"/>
    <property type="molecule type" value="Genomic_DNA"/>
</dbReference>
<evidence type="ECO:0000313" key="4">
    <source>
        <dbReference type="Proteomes" id="UP000050794"/>
    </source>
</evidence>
<dbReference type="GO" id="GO:0004653">
    <property type="term" value="F:polypeptide N-acetylgalactosaminyltransferase activity"/>
    <property type="evidence" value="ECO:0007669"/>
    <property type="project" value="TreeGrafter"/>
</dbReference>
<dbReference type="PANTHER" id="PTHR11675:SF116">
    <property type="entry name" value="N-ACETYLGALACTOSAMINYLTRANSFERASE 8-RELATED"/>
    <property type="match status" value="1"/>
</dbReference>
<gene>
    <name evidence="3" type="ORF">TCNE_LOCUS14982</name>
</gene>
<dbReference type="WBParaSite" id="TCNE_0001498201-mRNA-1">
    <property type="protein sequence ID" value="TCNE_0001498201-mRNA-1"/>
    <property type="gene ID" value="TCNE_0001498201"/>
</dbReference>
<feature type="domain" description="Glycosyltransferase 2-like" evidence="2">
    <location>
        <begin position="2"/>
        <end position="130"/>
    </location>
</feature>
<proteinExistence type="predicted"/>
<dbReference type="AlphaFoldDB" id="A0A183V2L2"/>
<evidence type="ECO:0000256" key="1">
    <source>
        <dbReference type="ARBA" id="ARBA00023157"/>
    </source>
</evidence>
<name>A0A183V2L2_TOXCA</name>
<dbReference type="PANTHER" id="PTHR11675">
    <property type="entry name" value="N-ACETYLGALACTOSAMINYLTRANSFERASE"/>
    <property type="match status" value="1"/>
</dbReference>
<evidence type="ECO:0000259" key="2">
    <source>
        <dbReference type="Pfam" id="PF00535"/>
    </source>
</evidence>
<dbReference type="GO" id="GO:0005794">
    <property type="term" value="C:Golgi apparatus"/>
    <property type="evidence" value="ECO:0007669"/>
    <property type="project" value="TreeGrafter"/>
</dbReference>
<dbReference type="GO" id="GO:0005112">
    <property type="term" value="F:Notch binding"/>
    <property type="evidence" value="ECO:0007669"/>
    <property type="project" value="TreeGrafter"/>
</dbReference>
<dbReference type="SUPFAM" id="SSF53448">
    <property type="entry name" value="Nucleotide-diphospho-sugar transferases"/>
    <property type="match status" value="1"/>
</dbReference>
<protein>
    <submittedName>
        <fullName evidence="5">Glyco_trans_2-like domain-containing protein</fullName>
    </submittedName>
</protein>
<evidence type="ECO:0000313" key="5">
    <source>
        <dbReference type="WBParaSite" id="TCNE_0001498201-mRNA-1"/>
    </source>
</evidence>
<keyword evidence="1" id="KW-1015">Disulfide bond</keyword>
<accession>A0A183V2L2</accession>
<organism evidence="4 5">
    <name type="scientific">Toxocara canis</name>
    <name type="common">Canine roundworm</name>
    <dbReference type="NCBI Taxonomy" id="6265"/>
    <lineage>
        <taxon>Eukaryota</taxon>
        <taxon>Metazoa</taxon>
        <taxon>Ecdysozoa</taxon>
        <taxon>Nematoda</taxon>
        <taxon>Chromadorea</taxon>
        <taxon>Rhabditida</taxon>
        <taxon>Spirurina</taxon>
        <taxon>Ascaridomorpha</taxon>
        <taxon>Ascaridoidea</taxon>
        <taxon>Toxocaridae</taxon>
        <taxon>Toxocara</taxon>
    </lineage>
</organism>
<keyword evidence="4" id="KW-1185">Reference proteome</keyword>
<reference evidence="5" key="1">
    <citation type="submission" date="2016-06" db="UniProtKB">
        <authorList>
            <consortium name="WormBaseParasite"/>
        </authorList>
    </citation>
    <scope>IDENTIFICATION</scope>
</reference>
<dbReference type="InterPro" id="IPR029044">
    <property type="entry name" value="Nucleotide-diphossugar_trans"/>
</dbReference>
<dbReference type="Pfam" id="PF00535">
    <property type="entry name" value="Glycos_transf_2"/>
    <property type="match status" value="1"/>
</dbReference>
<evidence type="ECO:0000313" key="3">
    <source>
        <dbReference type="EMBL" id="VDM46303.1"/>
    </source>
</evidence>
<reference evidence="3 4" key="2">
    <citation type="submission" date="2018-11" db="EMBL/GenBank/DDBJ databases">
        <authorList>
            <consortium name="Pathogen Informatics"/>
        </authorList>
    </citation>
    <scope>NUCLEOTIDE SEQUENCE [LARGE SCALE GENOMIC DNA]</scope>
</reference>
<dbReference type="Proteomes" id="UP000050794">
    <property type="component" value="Unassembled WGS sequence"/>
</dbReference>
<sequence>MINSIIDRTPSKLLKEIILYDDCSDEDDLLADHILKYGAIEGWPMQKFIVKRSDERLGLIKAKTFAARLASGDVLIFLDSHCEVTDRWIEPLLAPIQEDSTRVVLPLVDLINPVKFDYQKAMVTKCAFDWGLNFVWKYFKWEYFDVPENNMWLCGGSVLVAPCSHVGHVFRVRRPYKGKPGMHDENLFNSLRTVKVWFDDYVKYFYRARPMAMGMDAGDLTERLELKKRLKCKPFSWFVSEIYPELTPPDEKRDEL</sequence>
<dbReference type="GO" id="GO:0008593">
    <property type="term" value="P:regulation of Notch signaling pathway"/>
    <property type="evidence" value="ECO:0007669"/>
    <property type="project" value="TreeGrafter"/>
</dbReference>